<dbReference type="AlphaFoldDB" id="A0AAX6G8Q6"/>
<evidence type="ECO:0000313" key="2">
    <source>
        <dbReference type="EMBL" id="KAJ6825049.1"/>
    </source>
</evidence>
<comment type="caution">
    <text evidence="2">The sequence shown here is derived from an EMBL/GenBank/DDBJ whole genome shotgun (WGS) entry which is preliminary data.</text>
</comment>
<sequence>MSKGRVRWNEANLDEIESNKPVRQKITEPKTPYHPMVDDDGSLSPRRAFDECIDESAHAEAILTALNDVASSSRSSRNGGWASSEDEADAMEEDEDGAKLSFKEHRKVHYDEFRKVKELLRTGSLSDLVGEDNGIEKGGEEGSSSTTGSVQESQPNENQHQPPSNAP</sequence>
<dbReference type="EMBL" id="JANAVB010007399">
    <property type="protein sequence ID" value="KAJ6842778.1"/>
    <property type="molecule type" value="Genomic_DNA"/>
</dbReference>
<dbReference type="Pfam" id="PF04979">
    <property type="entry name" value="IPP-2"/>
    <property type="match status" value="1"/>
</dbReference>
<dbReference type="InterPro" id="IPR007062">
    <property type="entry name" value="PPI-2"/>
</dbReference>
<accession>A0AAX6G8Q6</accession>
<evidence type="ECO:0000313" key="3">
    <source>
        <dbReference type="EMBL" id="KAJ6842778.1"/>
    </source>
</evidence>
<name>A0AAX6G8Q6_IRIPA</name>
<proteinExistence type="predicted"/>
<evidence type="ECO:0000256" key="1">
    <source>
        <dbReference type="SAM" id="MobiDB-lite"/>
    </source>
</evidence>
<feature type="compositionally biased region" description="Basic and acidic residues" evidence="1">
    <location>
        <begin position="17"/>
        <end position="28"/>
    </location>
</feature>
<evidence type="ECO:0000313" key="4">
    <source>
        <dbReference type="Proteomes" id="UP001140949"/>
    </source>
</evidence>
<dbReference type="GO" id="GO:0009966">
    <property type="term" value="P:regulation of signal transduction"/>
    <property type="evidence" value="ECO:0007669"/>
    <property type="project" value="InterPro"/>
</dbReference>
<dbReference type="PANTHER" id="PTHR12398:SF20">
    <property type="entry name" value="PROTEIN PHOSPHATASE 1 REGULATORY INHIBITOR SUBUNIT 2"/>
    <property type="match status" value="1"/>
</dbReference>
<feature type="compositionally biased region" description="Polar residues" evidence="1">
    <location>
        <begin position="69"/>
        <end position="78"/>
    </location>
</feature>
<feature type="region of interest" description="Disordered" evidence="1">
    <location>
        <begin position="121"/>
        <end position="167"/>
    </location>
</feature>
<dbReference type="PANTHER" id="PTHR12398">
    <property type="entry name" value="PROTEIN PHOSPHATASE INHIBITOR"/>
    <property type="match status" value="1"/>
</dbReference>
<dbReference type="GO" id="GO:0004864">
    <property type="term" value="F:protein phosphatase inhibitor activity"/>
    <property type="evidence" value="ECO:0007669"/>
    <property type="project" value="UniProtKB-KW"/>
</dbReference>
<organism evidence="2 4">
    <name type="scientific">Iris pallida</name>
    <name type="common">Sweet iris</name>
    <dbReference type="NCBI Taxonomy" id="29817"/>
    <lineage>
        <taxon>Eukaryota</taxon>
        <taxon>Viridiplantae</taxon>
        <taxon>Streptophyta</taxon>
        <taxon>Embryophyta</taxon>
        <taxon>Tracheophyta</taxon>
        <taxon>Spermatophyta</taxon>
        <taxon>Magnoliopsida</taxon>
        <taxon>Liliopsida</taxon>
        <taxon>Asparagales</taxon>
        <taxon>Iridaceae</taxon>
        <taxon>Iridoideae</taxon>
        <taxon>Irideae</taxon>
        <taxon>Iris</taxon>
    </lineage>
</organism>
<feature type="compositionally biased region" description="Acidic residues" evidence="1">
    <location>
        <begin position="84"/>
        <end position="96"/>
    </location>
</feature>
<keyword evidence="2" id="KW-0650">Protein phosphatase inhibitor</keyword>
<reference evidence="2" key="1">
    <citation type="journal article" date="2023" name="GigaByte">
        <title>Genome assembly of the bearded iris, Iris pallida Lam.</title>
        <authorList>
            <person name="Bruccoleri R.E."/>
            <person name="Oakeley E.J."/>
            <person name="Faust A.M.E."/>
            <person name="Altorfer M."/>
            <person name="Dessus-Babus S."/>
            <person name="Burckhardt D."/>
            <person name="Oertli M."/>
            <person name="Naumann U."/>
            <person name="Petersen F."/>
            <person name="Wong J."/>
        </authorList>
    </citation>
    <scope>NUCLEOTIDE SEQUENCE</scope>
    <source>
        <strain evidence="2">GSM-AAB239-AS_SAM_17_03QT</strain>
    </source>
</reference>
<dbReference type="Proteomes" id="UP001140949">
    <property type="component" value="Unassembled WGS sequence"/>
</dbReference>
<feature type="compositionally biased region" description="Polar residues" evidence="1">
    <location>
        <begin position="150"/>
        <end position="167"/>
    </location>
</feature>
<keyword evidence="4" id="KW-1185">Reference proteome</keyword>
<reference evidence="2" key="2">
    <citation type="submission" date="2023-04" db="EMBL/GenBank/DDBJ databases">
        <authorList>
            <person name="Bruccoleri R.E."/>
            <person name="Oakeley E.J."/>
            <person name="Faust A.-M."/>
            <person name="Dessus-Babus S."/>
            <person name="Altorfer M."/>
            <person name="Burckhardt D."/>
            <person name="Oertli M."/>
            <person name="Naumann U."/>
            <person name="Petersen F."/>
            <person name="Wong J."/>
        </authorList>
    </citation>
    <scope>NUCLEOTIDE SEQUENCE</scope>
    <source>
        <strain evidence="2">GSM-AAB239-AS_SAM_17_03QT</strain>
        <tissue evidence="2">Leaf</tissue>
    </source>
</reference>
<protein>
    <submittedName>
        <fullName evidence="2">Protein phosphatase inhibitor 2 isoform X4</fullName>
    </submittedName>
</protein>
<dbReference type="EMBL" id="JANAVB010021796">
    <property type="protein sequence ID" value="KAJ6825049.1"/>
    <property type="molecule type" value="Genomic_DNA"/>
</dbReference>
<feature type="region of interest" description="Disordered" evidence="1">
    <location>
        <begin position="1"/>
        <end position="46"/>
    </location>
</feature>
<feature type="region of interest" description="Disordered" evidence="1">
    <location>
        <begin position="68"/>
        <end position="105"/>
    </location>
</feature>
<gene>
    <name evidence="3" type="ORF">M6B38_298535</name>
    <name evidence="2" type="ORF">M6B38_378290</name>
</gene>